<dbReference type="VEuPathDB" id="FungiDB:VP01_1004g15"/>
<dbReference type="OrthoDB" id="10680231at2759"/>
<gene>
    <name evidence="2" type="ORF">VP01_1004g15</name>
</gene>
<dbReference type="Proteomes" id="UP000037035">
    <property type="component" value="Unassembled WGS sequence"/>
</dbReference>
<proteinExistence type="predicted"/>
<evidence type="ECO:0000256" key="1">
    <source>
        <dbReference type="SAM" id="MobiDB-lite"/>
    </source>
</evidence>
<dbReference type="AlphaFoldDB" id="A0A0L6VVQ0"/>
<protein>
    <submittedName>
        <fullName evidence="2">Uncharacterized protein</fullName>
    </submittedName>
</protein>
<comment type="caution">
    <text evidence="2">The sequence shown here is derived from an EMBL/GenBank/DDBJ whole genome shotgun (WGS) entry which is preliminary data.</text>
</comment>
<dbReference type="EMBL" id="LAVV01000055">
    <property type="protein sequence ID" value="KNZ64687.1"/>
    <property type="molecule type" value="Genomic_DNA"/>
</dbReference>
<feature type="region of interest" description="Disordered" evidence="1">
    <location>
        <begin position="40"/>
        <end position="68"/>
    </location>
</feature>
<keyword evidence="3" id="KW-1185">Reference proteome</keyword>
<organism evidence="2 3">
    <name type="scientific">Puccinia sorghi</name>
    <dbReference type="NCBI Taxonomy" id="27349"/>
    <lineage>
        <taxon>Eukaryota</taxon>
        <taxon>Fungi</taxon>
        <taxon>Dikarya</taxon>
        <taxon>Basidiomycota</taxon>
        <taxon>Pucciniomycotina</taxon>
        <taxon>Pucciniomycetes</taxon>
        <taxon>Pucciniales</taxon>
        <taxon>Pucciniaceae</taxon>
        <taxon>Puccinia</taxon>
    </lineage>
</organism>
<name>A0A0L6VVQ0_9BASI</name>
<evidence type="ECO:0000313" key="2">
    <source>
        <dbReference type="EMBL" id="KNZ64687.1"/>
    </source>
</evidence>
<reference evidence="2 3" key="1">
    <citation type="submission" date="2015-08" db="EMBL/GenBank/DDBJ databases">
        <title>Next Generation Sequencing and Analysis of the Genome of Puccinia sorghi L Schw, the Causal Agent of Maize Common Rust.</title>
        <authorList>
            <person name="Rochi L."/>
            <person name="Burguener G."/>
            <person name="Darino M."/>
            <person name="Turjanski A."/>
            <person name="Kreff E."/>
            <person name="Dieguez M.J."/>
            <person name="Sacco F."/>
        </authorList>
    </citation>
    <scope>NUCLEOTIDE SEQUENCE [LARGE SCALE GENOMIC DNA]</scope>
    <source>
        <strain evidence="2 3">RO10H11247</strain>
    </source>
</reference>
<accession>A0A0L6VVQ0</accession>
<sequence length="137" mass="15211">MVGGAGGTGDLCNTWGDPRRTLDQLRARERAQEEEILREATGHSHNAVHVPGSPPEQEMLLPQNKKTSGSNELFNSFLDELSQKFDDLPGSLLENFSSRMTESMYNLIHAEVVPVLFNKIMAHSNNSEKGPPPPERE</sequence>
<evidence type="ECO:0000313" key="3">
    <source>
        <dbReference type="Proteomes" id="UP000037035"/>
    </source>
</evidence>